<comment type="catalytic activity">
    <reaction evidence="7">
        <text>L-aspartate + L-glutamine + ATP + H2O = L-asparagine + L-glutamate + AMP + diphosphate + H(+)</text>
        <dbReference type="Rhea" id="RHEA:12228"/>
        <dbReference type="ChEBI" id="CHEBI:15377"/>
        <dbReference type="ChEBI" id="CHEBI:15378"/>
        <dbReference type="ChEBI" id="CHEBI:29985"/>
        <dbReference type="ChEBI" id="CHEBI:29991"/>
        <dbReference type="ChEBI" id="CHEBI:30616"/>
        <dbReference type="ChEBI" id="CHEBI:33019"/>
        <dbReference type="ChEBI" id="CHEBI:58048"/>
        <dbReference type="ChEBI" id="CHEBI:58359"/>
        <dbReference type="ChEBI" id="CHEBI:456215"/>
        <dbReference type="EC" id="6.3.5.4"/>
    </reaction>
</comment>
<dbReference type="PANTHER" id="PTHR43284">
    <property type="entry name" value="ASPARAGINE SYNTHETASE (GLUTAMINE-HYDROLYZING)"/>
    <property type="match status" value="1"/>
</dbReference>
<evidence type="ECO:0000256" key="1">
    <source>
        <dbReference type="ARBA" id="ARBA00005187"/>
    </source>
</evidence>
<dbReference type="InterPro" id="IPR006426">
    <property type="entry name" value="Asn_synth_AEB"/>
</dbReference>
<dbReference type="InterPro" id="IPR029055">
    <property type="entry name" value="Ntn_hydrolases_N"/>
</dbReference>
<dbReference type="GO" id="GO:0005829">
    <property type="term" value="C:cytosol"/>
    <property type="evidence" value="ECO:0007669"/>
    <property type="project" value="TreeGrafter"/>
</dbReference>
<dbReference type="InterPro" id="IPR051786">
    <property type="entry name" value="ASN_synthetase/amidase"/>
</dbReference>
<evidence type="ECO:0000259" key="9">
    <source>
        <dbReference type="PROSITE" id="PS51278"/>
    </source>
</evidence>
<dbReference type="GO" id="GO:0006529">
    <property type="term" value="P:asparagine biosynthetic process"/>
    <property type="evidence" value="ECO:0007669"/>
    <property type="project" value="InterPro"/>
</dbReference>
<dbReference type="GO" id="GO:0004066">
    <property type="term" value="F:asparagine synthase (glutamine-hydrolyzing) activity"/>
    <property type="evidence" value="ECO:0007669"/>
    <property type="project" value="UniProtKB-EC"/>
</dbReference>
<dbReference type="EC" id="6.3.5.4" evidence="3"/>
<dbReference type="Pfam" id="PF13537">
    <property type="entry name" value="GATase_7"/>
    <property type="match status" value="1"/>
</dbReference>
<comment type="similarity">
    <text evidence="2">Belongs to the asparagine synthetase family.</text>
</comment>
<sequence>MSGFGGIVQTGERSIDLKNVERMMGALRPYGPDSQKTLYRPRVGMLHTLMRVTPEDFFERQPLSSVGGYLLSADARIDNRAELAGKLAIHPAQLKTMPDSQLILKAYEKWEEQCPEHLLGDFSFAIWDSKRQVLFAAVDHFGIRPFFYSKKSDVFAFANDIKAMLALPDISHDLNEQKLAEFIVLLHADASASFYKDITRLPAGHCLSVSPQKMSVRRYYCLEESIQDIHFSNPGDYAEGLKEKLNEAVLCRLRSAHQVGCELSGGLDSTSVAGLAALELARSGKELQTYTAIPPLGYQGTRRKGWELDERPFVEMMGALHPNIHLNFVEFDPAASSLFKNLENTYGLQGFPNRNVTSIWLNELALNARDSGARVMLNAGRGNIGISWAGKCLYSELIDQKRWSEWSKKILEAWLGRHRSLTSLMKASFLPFVPDIVWNRFQHMRTGEVAPWFFHSLVSPDLAERSSLLDRFKELEWDPHYRPLPRGRAVRIRQITRGASCDASDQSSVFRSLTGVERRDPTHDKRVIEYCFGIEEAEYCRGGQARSLIRDAMKDVVPKKILYRQSRGMQPPSFSARLHEPSSELWAQVEALEGSSQVKRFLDVPKMKVMLQRSLDGGANGQEAQRIKRTLERAYSVGGFIRYVEGENE</sequence>
<dbReference type="InterPro" id="IPR001962">
    <property type="entry name" value="Asn_synthase"/>
</dbReference>
<dbReference type="PANTHER" id="PTHR43284:SF1">
    <property type="entry name" value="ASPARAGINE SYNTHETASE"/>
    <property type="match status" value="1"/>
</dbReference>
<dbReference type="CDD" id="cd00712">
    <property type="entry name" value="AsnB"/>
    <property type="match status" value="1"/>
</dbReference>
<keyword evidence="6" id="KW-0315">Glutamine amidotransferase</keyword>
<dbReference type="PROSITE" id="PS51278">
    <property type="entry name" value="GATASE_TYPE_2"/>
    <property type="match status" value="1"/>
</dbReference>
<dbReference type="SUPFAM" id="SSF52402">
    <property type="entry name" value="Adenine nucleotide alpha hydrolases-like"/>
    <property type="match status" value="1"/>
</dbReference>
<dbReference type="Gene3D" id="3.40.50.620">
    <property type="entry name" value="HUPs"/>
    <property type="match status" value="2"/>
</dbReference>
<evidence type="ECO:0000256" key="5">
    <source>
        <dbReference type="ARBA" id="ARBA00022840"/>
    </source>
</evidence>
<gene>
    <name evidence="10" type="primary">asnO_2</name>
    <name evidence="10" type="ORF">DPBNPPHM_03253</name>
</gene>
<dbReference type="OrthoDB" id="9763290at2"/>
<dbReference type="Pfam" id="PF00733">
    <property type="entry name" value="Asn_synthase"/>
    <property type="match status" value="1"/>
</dbReference>
<dbReference type="GO" id="GO:0005524">
    <property type="term" value="F:ATP binding"/>
    <property type="evidence" value="ECO:0007669"/>
    <property type="project" value="UniProtKB-KW"/>
</dbReference>
<evidence type="ECO:0000256" key="6">
    <source>
        <dbReference type="ARBA" id="ARBA00022962"/>
    </source>
</evidence>
<protein>
    <recommendedName>
        <fullName evidence="3">asparagine synthase (glutamine-hydrolyzing)</fullName>
        <ecNumber evidence="3">6.3.5.4</ecNumber>
    </recommendedName>
</protein>
<dbReference type="InterPro" id="IPR014729">
    <property type="entry name" value="Rossmann-like_a/b/a_fold"/>
</dbReference>
<accession>A0A5S9NW30</accession>
<dbReference type="SUPFAM" id="SSF56235">
    <property type="entry name" value="N-terminal nucleophile aminohydrolases (Ntn hydrolases)"/>
    <property type="match status" value="1"/>
</dbReference>
<evidence type="ECO:0000256" key="4">
    <source>
        <dbReference type="ARBA" id="ARBA00022741"/>
    </source>
</evidence>
<keyword evidence="5 8" id="KW-0067">ATP-binding</keyword>
<organism evidence="10 11">
    <name type="scientific">BD1-7 clade bacterium</name>
    <dbReference type="NCBI Taxonomy" id="2029982"/>
    <lineage>
        <taxon>Bacteria</taxon>
        <taxon>Pseudomonadati</taxon>
        <taxon>Pseudomonadota</taxon>
        <taxon>Gammaproteobacteria</taxon>
        <taxon>Cellvibrionales</taxon>
        <taxon>Spongiibacteraceae</taxon>
        <taxon>BD1-7 clade</taxon>
    </lineage>
</organism>
<dbReference type="InterPro" id="IPR017932">
    <property type="entry name" value="GATase_2_dom"/>
</dbReference>
<dbReference type="EMBL" id="CACSII010000003">
    <property type="protein sequence ID" value="CAA0094957.1"/>
    <property type="molecule type" value="Genomic_DNA"/>
</dbReference>
<keyword evidence="4 8" id="KW-0547">Nucleotide-binding</keyword>
<keyword evidence="10" id="KW-0436">Ligase</keyword>
<evidence type="ECO:0000256" key="3">
    <source>
        <dbReference type="ARBA" id="ARBA00012737"/>
    </source>
</evidence>
<evidence type="ECO:0000256" key="7">
    <source>
        <dbReference type="ARBA" id="ARBA00048741"/>
    </source>
</evidence>
<dbReference type="Gene3D" id="3.60.20.10">
    <property type="entry name" value="Glutamine Phosphoribosylpyrophosphate, subunit 1, domain 1"/>
    <property type="match status" value="1"/>
</dbReference>
<proteinExistence type="inferred from homology"/>
<evidence type="ECO:0000256" key="2">
    <source>
        <dbReference type="ARBA" id="ARBA00005752"/>
    </source>
</evidence>
<feature type="binding site" evidence="8">
    <location>
        <position position="99"/>
    </location>
    <ligand>
        <name>L-glutamine</name>
        <dbReference type="ChEBI" id="CHEBI:58359"/>
    </ligand>
</feature>
<dbReference type="AlphaFoldDB" id="A0A5S9NW30"/>
<evidence type="ECO:0000313" key="11">
    <source>
        <dbReference type="Proteomes" id="UP000434580"/>
    </source>
</evidence>
<evidence type="ECO:0000313" key="10">
    <source>
        <dbReference type="EMBL" id="CAA0094957.1"/>
    </source>
</evidence>
<feature type="domain" description="Glutamine amidotransferase type-2" evidence="9">
    <location>
        <begin position="2"/>
        <end position="212"/>
    </location>
</feature>
<evidence type="ECO:0000256" key="8">
    <source>
        <dbReference type="PIRSR" id="PIRSR001589-2"/>
    </source>
</evidence>
<name>A0A5S9NW30_9GAMM</name>
<dbReference type="InterPro" id="IPR033738">
    <property type="entry name" value="AsnB_N"/>
</dbReference>
<dbReference type="Proteomes" id="UP000434580">
    <property type="component" value="Unassembled WGS sequence"/>
</dbReference>
<reference evidence="10 11" key="1">
    <citation type="submission" date="2019-11" db="EMBL/GenBank/DDBJ databases">
        <authorList>
            <person name="Holert J."/>
        </authorList>
    </citation>
    <scope>NUCLEOTIDE SEQUENCE [LARGE SCALE GENOMIC DNA]</scope>
    <source>
        <strain evidence="10">BC5_2</strain>
    </source>
</reference>
<comment type="pathway">
    <text evidence="1">Amino-acid biosynthesis; L-asparagine biosynthesis; L-asparagine from L-aspartate (L-Gln route): step 1/1.</text>
</comment>
<dbReference type="PIRSF" id="PIRSF001589">
    <property type="entry name" value="Asn_synthetase_glu-h"/>
    <property type="match status" value="1"/>
</dbReference>